<evidence type="ECO:0000256" key="4">
    <source>
        <dbReference type="ARBA" id="ARBA00022692"/>
    </source>
</evidence>
<reference evidence="11 12" key="1">
    <citation type="journal article" date="2021" name="Int. J. Syst. Evol. Microbiol.">
        <title>Steroidobacter gossypii sp. nov., isolated from soil of cotton cropping field.</title>
        <authorList>
            <person name="Huang R."/>
            <person name="Yang S."/>
            <person name="Zhen C."/>
            <person name="Liu W."/>
        </authorList>
    </citation>
    <scope>NUCLEOTIDE SEQUENCE [LARGE SCALE GENOMIC DNA]</scope>
    <source>
        <strain evidence="11 12">S1-65</strain>
    </source>
</reference>
<comment type="caution">
    <text evidence="11">The sequence shown here is derived from an EMBL/GenBank/DDBJ whole genome shotgun (WGS) entry which is preliminary data.</text>
</comment>
<dbReference type="Proteomes" id="UP000661077">
    <property type="component" value="Unassembled WGS sequence"/>
</dbReference>
<gene>
    <name evidence="11" type="ORF">JM946_16535</name>
</gene>
<evidence type="ECO:0000256" key="5">
    <source>
        <dbReference type="ARBA" id="ARBA00022989"/>
    </source>
</evidence>
<keyword evidence="7" id="KW-0407">Ion channel</keyword>
<keyword evidence="5 7" id="KW-1133">Transmembrane helix</keyword>
<dbReference type="SUPFAM" id="SSF82689">
    <property type="entry name" value="Mechanosensitive channel protein MscS (YggB), C-terminal domain"/>
    <property type="match status" value="1"/>
</dbReference>
<dbReference type="SUPFAM" id="SSF82861">
    <property type="entry name" value="Mechanosensitive channel protein MscS (YggB), transmembrane region"/>
    <property type="match status" value="1"/>
</dbReference>
<dbReference type="Pfam" id="PF05552">
    <property type="entry name" value="MS_channel_1st_1"/>
    <property type="match status" value="1"/>
</dbReference>
<evidence type="ECO:0000256" key="6">
    <source>
        <dbReference type="ARBA" id="ARBA00023136"/>
    </source>
</evidence>
<feature type="domain" description="Mechanosensitive ion channel MscS C-terminal" evidence="9">
    <location>
        <begin position="179"/>
        <end position="260"/>
    </location>
</feature>
<dbReference type="Gene3D" id="1.10.287.1260">
    <property type="match status" value="1"/>
</dbReference>
<evidence type="ECO:0000256" key="1">
    <source>
        <dbReference type="ARBA" id="ARBA00004651"/>
    </source>
</evidence>
<evidence type="ECO:0000256" key="2">
    <source>
        <dbReference type="ARBA" id="ARBA00008017"/>
    </source>
</evidence>
<feature type="transmembrane region" description="Helical" evidence="7">
    <location>
        <begin position="90"/>
        <end position="120"/>
    </location>
</feature>
<dbReference type="InterPro" id="IPR006685">
    <property type="entry name" value="MscS_channel_2nd"/>
</dbReference>
<dbReference type="InterPro" id="IPR011066">
    <property type="entry name" value="MscS_channel_C_sf"/>
</dbReference>
<keyword evidence="3" id="KW-1003">Cell membrane</keyword>
<evidence type="ECO:0000256" key="7">
    <source>
        <dbReference type="RuleBase" id="RU369025"/>
    </source>
</evidence>
<keyword evidence="4 7" id="KW-0812">Transmembrane</keyword>
<name>A0ABS1WZE0_9GAMM</name>
<dbReference type="Gene3D" id="2.30.30.60">
    <property type="match status" value="1"/>
</dbReference>
<evidence type="ECO:0000259" key="10">
    <source>
        <dbReference type="Pfam" id="PF21088"/>
    </source>
</evidence>
<dbReference type="Pfam" id="PF21082">
    <property type="entry name" value="MS_channel_3rd"/>
    <property type="match status" value="1"/>
</dbReference>
<feature type="transmembrane region" description="Helical" evidence="7">
    <location>
        <begin position="25"/>
        <end position="46"/>
    </location>
</feature>
<comment type="subcellular location">
    <subcellularLocation>
        <location evidence="7">Cell inner membrane</location>
        <topology evidence="7">Multi-pass membrane protein</topology>
    </subcellularLocation>
    <subcellularLocation>
        <location evidence="1">Cell membrane</location>
        <topology evidence="1">Multi-pass membrane protein</topology>
    </subcellularLocation>
</comment>
<dbReference type="PANTHER" id="PTHR30221">
    <property type="entry name" value="SMALL-CONDUCTANCE MECHANOSENSITIVE CHANNEL"/>
    <property type="match status" value="1"/>
</dbReference>
<evidence type="ECO:0000313" key="12">
    <source>
        <dbReference type="Proteomes" id="UP000661077"/>
    </source>
</evidence>
<dbReference type="InterPro" id="IPR011014">
    <property type="entry name" value="MscS_channel_TM-2"/>
</dbReference>
<dbReference type="RefSeq" id="WP_203168449.1">
    <property type="nucleotide sequence ID" value="NZ_JAEVLS010000003.1"/>
</dbReference>
<dbReference type="EMBL" id="JAEVLS010000003">
    <property type="protein sequence ID" value="MBM0106343.1"/>
    <property type="molecule type" value="Genomic_DNA"/>
</dbReference>
<keyword evidence="6 7" id="KW-0472">Membrane</keyword>
<organism evidence="11 12">
    <name type="scientific">Steroidobacter gossypii</name>
    <dbReference type="NCBI Taxonomy" id="2805490"/>
    <lineage>
        <taxon>Bacteria</taxon>
        <taxon>Pseudomonadati</taxon>
        <taxon>Pseudomonadota</taxon>
        <taxon>Gammaproteobacteria</taxon>
        <taxon>Steroidobacterales</taxon>
        <taxon>Steroidobacteraceae</taxon>
        <taxon>Steroidobacter</taxon>
    </lineage>
</organism>
<sequence length="289" mass="31527">METLSAIDQFKSTAVDLSVRFGPKLLAAMVIFAIGVTVSRWVGVMLMRGLERIELEPPVRSLLSRIARTIVLGLFMIMALQNLGVELLPLIAGLGVLGAGIALAMQGLLSDVAAGLSIIFSRPFRVGEYISVVDEEGTVEDISLFSTTLAHPDGSRVVIPNRKIVGEIYHNFGTTRELEISVGVAYDTDFDRAVAAIQEVLAANTRVLPEPAPLVQAVRLADSCVEMELKCCVGVDDYIPARGELTRAIVEICRERRIEIPFPRRDVHVIGDALLRDALDEHRAQQRSA</sequence>
<dbReference type="InterPro" id="IPR049278">
    <property type="entry name" value="MS_channel_C"/>
</dbReference>
<feature type="domain" description="Mechanosensitive ion channel transmembrane helices 2/3" evidence="10">
    <location>
        <begin position="68"/>
        <end position="106"/>
    </location>
</feature>
<dbReference type="InterPro" id="IPR049142">
    <property type="entry name" value="MS_channel_1st"/>
</dbReference>
<feature type="transmembrane region" description="Helical" evidence="7">
    <location>
        <begin position="66"/>
        <end position="84"/>
    </location>
</feature>
<evidence type="ECO:0000313" key="11">
    <source>
        <dbReference type="EMBL" id="MBM0106343.1"/>
    </source>
</evidence>
<dbReference type="InterPro" id="IPR006686">
    <property type="entry name" value="MscS_channel_CS"/>
</dbReference>
<comment type="function">
    <text evidence="7">Mechanosensitive channel that participates in the regulation of osmotic pressure changes within the cell, opening in response to stretch forces in the membrane lipid bilayer, without the need for other proteins. Contributes to normal resistance to hypoosmotic shock. Forms an ion channel of 1.0 nanosiemens conductance with a slight preference for anions.</text>
</comment>
<evidence type="ECO:0000259" key="8">
    <source>
        <dbReference type="Pfam" id="PF00924"/>
    </source>
</evidence>
<keyword evidence="12" id="KW-1185">Reference proteome</keyword>
<dbReference type="InterPro" id="IPR008910">
    <property type="entry name" value="MSC_TM_helix"/>
</dbReference>
<dbReference type="Pfam" id="PF21088">
    <property type="entry name" value="MS_channel_1st"/>
    <property type="match status" value="1"/>
</dbReference>
<comment type="subunit">
    <text evidence="7">Homoheptamer.</text>
</comment>
<dbReference type="InterPro" id="IPR023408">
    <property type="entry name" value="MscS_beta-dom_sf"/>
</dbReference>
<protein>
    <recommendedName>
        <fullName evidence="7">Small-conductance mechanosensitive channel</fullName>
    </recommendedName>
</protein>
<keyword evidence="7" id="KW-0813">Transport</keyword>
<dbReference type="InterPro" id="IPR045275">
    <property type="entry name" value="MscS_archaea/bacteria_type"/>
</dbReference>
<dbReference type="PROSITE" id="PS01246">
    <property type="entry name" value="UPF0003"/>
    <property type="match status" value="1"/>
</dbReference>
<accession>A0ABS1WZE0</accession>
<evidence type="ECO:0000259" key="9">
    <source>
        <dbReference type="Pfam" id="PF21082"/>
    </source>
</evidence>
<dbReference type="Gene3D" id="3.30.70.100">
    <property type="match status" value="1"/>
</dbReference>
<dbReference type="PANTHER" id="PTHR30221:SF1">
    <property type="entry name" value="SMALL-CONDUCTANCE MECHANOSENSITIVE CHANNEL"/>
    <property type="match status" value="1"/>
</dbReference>
<comment type="caution">
    <text evidence="7">Lacks conserved residue(s) required for the propagation of feature annotation.</text>
</comment>
<feature type="domain" description="Mechanosensitive ion channel MscS" evidence="8">
    <location>
        <begin position="108"/>
        <end position="172"/>
    </location>
</feature>
<dbReference type="InterPro" id="IPR010920">
    <property type="entry name" value="LSM_dom_sf"/>
</dbReference>
<keyword evidence="7" id="KW-0406">Ion transport</keyword>
<keyword evidence="7" id="KW-0997">Cell inner membrane</keyword>
<dbReference type="SUPFAM" id="SSF50182">
    <property type="entry name" value="Sm-like ribonucleoproteins"/>
    <property type="match status" value="1"/>
</dbReference>
<proteinExistence type="inferred from homology"/>
<evidence type="ECO:0000256" key="3">
    <source>
        <dbReference type="ARBA" id="ARBA00022475"/>
    </source>
</evidence>
<comment type="similarity">
    <text evidence="2 7">Belongs to the MscS (TC 1.A.23) family.</text>
</comment>
<dbReference type="Pfam" id="PF00924">
    <property type="entry name" value="MS_channel_2nd"/>
    <property type="match status" value="1"/>
</dbReference>